<feature type="region of interest" description="Disordered" evidence="24">
    <location>
        <begin position="1"/>
        <end position="40"/>
    </location>
</feature>
<keyword evidence="17" id="KW-0010">Activator</keyword>
<evidence type="ECO:0000256" key="8">
    <source>
        <dbReference type="ARBA" id="ARBA00022530"/>
    </source>
</evidence>
<evidence type="ECO:0000256" key="17">
    <source>
        <dbReference type="ARBA" id="ARBA00023159"/>
    </source>
</evidence>
<keyword evidence="8" id="KW-0964">Secreted</keyword>
<keyword evidence="9" id="KW-0597">Phosphoprotein</keyword>
<evidence type="ECO:0000256" key="14">
    <source>
        <dbReference type="ARBA" id="ARBA00023015"/>
    </source>
</evidence>
<reference evidence="27" key="2">
    <citation type="submission" date="2015-02" db="UniProtKB">
        <authorList>
            <consortium name="EnsemblMetazoa"/>
        </authorList>
    </citation>
    <scope>IDENTIFICATION</scope>
</reference>
<feature type="domain" description="Fibrinogen C-terminal" evidence="26">
    <location>
        <begin position="1143"/>
        <end position="1371"/>
    </location>
</feature>
<dbReference type="CDD" id="cd00087">
    <property type="entry name" value="FReD"/>
    <property type="match status" value="1"/>
</dbReference>
<evidence type="ECO:0000256" key="16">
    <source>
        <dbReference type="ARBA" id="ARBA00023157"/>
    </source>
</evidence>
<keyword evidence="15" id="KW-0238">DNA-binding</keyword>
<dbReference type="GO" id="GO:0045944">
    <property type="term" value="P:positive regulation of transcription by RNA polymerase II"/>
    <property type="evidence" value="ECO:0007669"/>
    <property type="project" value="UniProtKB-ARBA"/>
</dbReference>
<evidence type="ECO:0000256" key="13">
    <source>
        <dbReference type="ARBA" id="ARBA00022990"/>
    </source>
</evidence>
<dbReference type="GO" id="GO:0005634">
    <property type="term" value="C:nucleus"/>
    <property type="evidence" value="ECO:0007669"/>
    <property type="project" value="UniProtKB-SubCell"/>
</dbReference>
<dbReference type="PROSITE" id="PS00514">
    <property type="entry name" value="FIBRINOGEN_C_1"/>
    <property type="match status" value="1"/>
</dbReference>
<dbReference type="STRING" id="126957.T1ISA8"/>
<dbReference type="GO" id="GO:0006974">
    <property type="term" value="P:DNA damage response"/>
    <property type="evidence" value="ECO:0007669"/>
    <property type="project" value="UniProtKB-KW"/>
</dbReference>
<keyword evidence="11" id="KW-0013">ADP-ribosylation</keyword>
<dbReference type="SUPFAM" id="SSF56496">
    <property type="entry name" value="Fibrinogen C-terminal domain-like"/>
    <property type="match status" value="1"/>
</dbReference>
<evidence type="ECO:0000256" key="6">
    <source>
        <dbReference type="ARBA" id="ARBA00022490"/>
    </source>
</evidence>
<evidence type="ECO:0000256" key="21">
    <source>
        <dbReference type="ARBA" id="ARBA00065799"/>
    </source>
</evidence>
<feature type="compositionally biased region" description="Basic residues" evidence="24">
    <location>
        <begin position="1"/>
        <end position="11"/>
    </location>
</feature>
<dbReference type="InterPro" id="IPR013783">
    <property type="entry name" value="Ig-like_fold"/>
</dbReference>
<evidence type="ECO:0000256" key="20">
    <source>
        <dbReference type="ARBA" id="ARBA00055141"/>
    </source>
</evidence>
<evidence type="ECO:0000259" key="25">
    <source>
        <dbReference type="PROSITE" id="PS50254"/>
    </source>
</evidence>
<dbReference type="InterPro" id="IPR037059">
    <property type="entry name" value="RHD_DNA_bind_dom_sf"/>
</dbReference>
<dbReference type="Gene3D" id="2.60.40.340">
    <property type="entry name" value="Rel homology domain (RHD), DNA-binding domain"/>
    <property type="match status" value="1"/>
</dbReference>
<evidence type="ECO:0000256" key="23">
    <source>
        <dbReference type="ARBA" id="ARBA00080722"/>
    </source>
</evidence>
<dbReference type="GO" id="GO:0000981">
    <property type="term" value="F:DNA-binding transcription factor activity, RNA polymerase II-specific"/>
    <property type="evidence" value="ECO:0007669"/>
    <property type="project" value="TreeGrafter"/>
</dbReference>
<dbReference type="SMART" id="SM00186">
    <property type="entry name" value="FBG"/>
    <property type="match status" value="1"/>
</dbReference>
<dbReference type="GO" id="GO:1902531">
    <property type="term" value="P:regulation of intracellular signal transduction"/>
    <property type="evidence" value="ECO:0007669"/>
    <property type="project" value="UniProtKB-ARBA"/>
</dbReference>
<dbReference type="HOGENOM" id="CLU_256156_0_0_1"/>
<dbReference type="SMART" id="SM00429">
    <property type="entry name" value="IPT"/>
    <property type="match status" value="1"/>
</dbReference>
<evidence type="ECO:0000256" key="11">
    <source>
        <dbReference type="ARBA" id="ARBA00022765"/>
    </source>
</evidence>
<dbReference type="InterPro" id="IPR002909">
    <property type="entry name" value="IPT_dom"/>
</dbReference>
<evidence type="ECO:0000256" key="4">
    <source>
        <dbReference type="ARBA" id="ARBA00004498"/>
    </source>
</evidence>
<evidence type="ECO:0000256" key="2">
    <source>
        <dbReference type="ARBA" id="ARBA00004286"/>
    </source>
</evidence>
<dbReference type="InterPro" id="IPR014716">
    <property type="entry name" value="Fibrinogen_a/b/g_C_1"/>
</dbReference>
<organism evidence="27 28">
    <name type="scientific">Strigamia maritima</name>
    <name type="common">European centipede</name>
    <name type="synonym">Geophilus maritimus</name>
    <dbReference type="NCBI Taxonomy" id="126957"/>
    <lineage>
        <taxon>Eukaryota</taxon>
        <taxon>Metazoa</taxon>
        <taxon>Ecdysozoa</taxon>
        <taxon>Arthropoda</taxon>
        <taxon>Myriapoda</taxon>
        <taxon>Chilopoda</taxon>
        <taxon>Pleurostigmophora</taxon>
        <taxon>Geophilomorpha</taxon>
        <taxon>Linotaeniidae</taxon>
        <taxon>Strigamia</taxon>
    </lineage>
</organism>
<dbReference type="PANTHER" id="PTHR12533:SF7">
    <property type="entry name" value="NFAT NUCLEAR FACTOR, ISOFORM B"/>
    <property type="match status" value="1"/>
</dbReference>
<comment type="function">
    <text evidence="20">Transcription factor involved, among others, in the transcriptional regulation of osmoprotective and inflammatory genes. Binds the DNA consensus sequence 5'-[ACT][AG]TGGAAA[CAT]A[TA][ATC][CA][ATG][GT][GAC][CG][CT]-3'. Mediates the transcriptional response to hypertonicity. Positively regulates the transcription of LCN2 and S100A4 genes; optimal transactivation of these genes requires the presence of DDX5/DDX17. Also involved in the DNA damage response by preventing formation of R-loops; R-loops are composed of a DNA:RNA hybrid and the associated non-template single-stranded DNA.</text>
</comment>
<sequence length="1373" mass="151641">MNKLVRRIKRTTVKDKSKSKEPGTESSKMDVCFADDSSDSGLDVESRIQLLRRNSASSSTIDRASTDLDRDSSDDSIDSGIFGVSSADELNSSDASLNSDARVTLVEDTGLANLLCQSISINEDDNANEPPNKRRRVLSATLAITEKVSDMQIEMSGSTREINLYGIASQVDRPQLTAYRSSSNSKNSLTTNHSLNSRRKINRKPPSLHATYPSRVKDGQIDLRIISQPEEQHRARYMTEGSRGAIKDRRGSGFPTVKLFGYNQPVTLQVFIGSDQSKIQPHLFYQACKVSGKNCTPCTERVIDGTTVIEISMLPDKDMTVSCDCIGILKERNVDVEQRLPYFNMTRAKKKNTRCRMIFRVDLPVSELGVDTLQTASSPILCTQPPGVPEISKKSIKECSVTGGKELFIIGKNFLKDTKIIFEEETHNGGHEMNKTWQDVVEPEKEFLHQTHLVCRIPPYRRQDISEPVKVHLTVQSGGKTSEPHTFVYLPVKQGLNNVSGNFQTITSGIPGSLEIGQQLSRSHLMPAFIQVPAPLTTASVPTVVVSPSNFLAFPRGSVPDTTGKSTMNHKLVHSSTKMIKTLSKPSDENGCNPNQIHVVVLQQSEKNIKRTHHISPVNRFKSNSFPGKRLNKFIHKGKLVATSRGKLGTNHPYHSPVPTTTNAVFKQPLIGEVDQMSGNSVSGRQDGTITTAIIPQDVNTTTTGVQGFPTEMTQAFATEITPTTIQSADLFASASIISSVNEMEHHVHSQIQENQNLSANCLQTSLSPNGVPVQTMLDDPLVSLNEISIPNQTVIVGMQPLMSNGAGLLESQSTLIAPNELIQGNENILNQQNELMDQSIIINGDTNNSRSSPGKLMPNECQSIQLKQQLSDDGICLGISQNELLKIQSAPSGLCTIIDTKQLPNEGSIVPTESLQSAHALKQEIGSKEFLQAQPVIISSVLAMPGEEELRNSGMDQNLNEALKNELLTPISQSSNFIAIHTSERSETLLHAPRLPSEQILCLAANTPAENNSDSSLTLTPKAEPLLSQVAQMSSPNPVTVGLNCGTMIPPVTTCLQTSGNLQPLKFAVKQEKPNAEQPQCDMNIFQHTMTSALSMFVMASSCGERSCFLDTAEGSLRACINYLNELSVSGFVRCENDVSCERNAECPTSCAEIQTKGQKKSGVYKICVRPWFNLEPFDVYCDLEHQGGGWTVFQRRGNYGEQADHFIRNWTSYKNGFGNLSSQFWLGNDQLFALTNQDHVSLKIELQTLDDEIGWAEYNDFRIESEKLNYRMSQLGNYTGNAGDSLRIHQGQAFYTKDRDSRLHCARDRKGGWWYSNCHQANLNGLYVRNRPSQIKSTKSSAANFISWSSFGRYENFLKRSEMKIRPTYFG</sequence>
<evidence type="ECO:0000256" key="7">
    <source>
        <dbReference type="ARBA" id="ARBA00022499"/>
    </source>
</evidence>
<evidence type="ECO:0000256" key="19">
    <source>
        <dbReference type="ARBA" id="ARBA00023242"/>
    </source>
</evidence>
<proteinExistence type="predicted"/>
<evidence type="ECO:0000256" key="24">
    <source>
        <dbReference type="SAM" id="MobiDB-lite"/>
    </source>
</evidence>
<dbReference type="EMBL" id="JH431429">
    <property type="status" value="NOT_ANNOTATED_CDS"/>
    <property type="molecule type" value="Genomic_DNA"/>
</dbReference>
<dbReference type="Proteomes" id="UP000014500">
    <property type="component" value="Unassembled WGS sequence"/>
</dbReference>
<dbReference type="InterPro" id="IPR036056">
    <property type="entry name" value="Fibrinogen-like_C"/>
</dbReference>
<keyword evidence="12" id="KW-0832">Ubl conjugation</keyword>
<name>T1ISA8_STRMM</name>
<evidence type="ECO:0000313" key="27">
    <source>
        <dbReference type="EnsemblMetazoa" id="SMAR003974-PA"/>
    </source>
</evidence>
<dbReference type="PANTHER" id="PTHR12533">
    <property type="entry name" value="NFAT"/>
    <property type="match status" value="1"/>
</dbReference>
<dbReference type="GO" id="GO:0010467">
    <property type="term" value="P:gene expression"/>
    <property type="evidence" value="ECO:0007669"/>
    <property type="project" value="UniProtKB-ARBA"/>
</dbReference>
<accession>T1ISA8</accession>
<dbReference type="GO" id="GO:0005737">
    <property type="term" value="C:cytoplasm"/>
    <property type="evidence" value="ECO:0007669"/>
    <property type="project" value="UniProtKB-SubCell"/>
</dbReference>
<evidence type="ECO:0000259" key="26">
    <source>
        <dbReference type="PROSITE" id="PS51406"/>
    </source>
</evidence>
<comment type="subcellular location">
    <subcellularLocation>
        <location evidence="2">Chromosome</location>
    </subcellularLocation>
    <subcellularLocation>
        <location evidence="3">Cytoplasm</location>
    </subcellularLocation>
    <subcellularLocation>
        <location evidence="1">Nucleus</location>
    </subcellularLocation>
    <subcellularLocation>
        <location evidence="4">Secreted</location>
        <location evidence="4">Extracellular space</location>
        <location evidence="4">Extracellular matrix</location>
    </subcellularLocation>
</comment>
<dbReference type="eggNOG" id="KOG2579">
    <property type="taxonomic scope" value="Eukaryota"/>
</dbReference>
<keyword evidence="28" id="KW-1185">Reference proteome</keyword>
<dbReference type="InterPro" id="IPR032397">
    <property type="entry name" value="RHD_dimer"/>
</dbReference>
<keyword evidence="19" id="KW-0539">Nucleus</keyword>
<keyword evidence="10" id="KW-0227">DNA damage</keyword>
<dbReference type="PROSITE" id="PS51406">
    <property type="entry name" value="FIBRINOGEN_C_2"/>
    <property type="match status" value="1"/>
</dbReference>
<dbReference type="GO" id="GO:0005667">
    <property type="term" value="C:transcription regulator complex"/>
    <property type="evidence" value="ECO:0007669"/>
    <property type="project" value="TreeGrafter"/>
</dbReference>
<keyword evidence="16" id="KW-1015">Disulfide bond</keyword>
<dbReference type="PRINTS" id="PR01789">
    <property type="entry name" value="NUCFACTORATC"/>
</dbReference>
<dbReference type="Pfam" id="PF16179">
    <property type="entry name" value="RHD_dimer"/>
    <property type="match status" value="1"/>
</dbReference>
<dbReference type="InterPro" id="IPR008366">
    <property type="entry name" value="NFAT"/>
</dbReference>
<dbReference type="FunFam" id="2.60.40.10:FF:000174">
    <property type="entry name" value="Nuclear factor of activated T-cells 5, tonicity-responsive"/>
    <property type="match status" value="1"/>
</dbReference>
<feature type="region of interest" description="Disordered" evidence="24">
    <location>
        <begin position="179"/>
        <end position="213"/>
    </location>
</feature>
<keyword evidence="7" id="KW-1017">Isopeptide bond</keyword>
<keyword evidence="18" id="KW-0804">Transcription</keyword>
<feature type="domain" description="RHD" evidence="25">
    <location>
        <begin position="203"/>
        <end position="387"/>
    </location>
</feature>
<evidence type="ECO:0000256" key="10">
    <source>
        <dbReference type="ARBA" id="ARBA00022763"/>
    </source>
</evidence>
<dbReference type="SUPFAM" id="SSF81296">
    <property type="entry name" value="E set domains"/>
    <property type="match status" value="1"/>
</dbReference>
<dbReference type="Gene3D" id="3.90.215.10">
    <property type="entry name" value="Gamma Fibrinogen, chain A, domain 1"/>
    <property type="match status" value="1"/>
</dbReference>
<comment type="subunit">
    <text evidence="21">Homodimer when bound to DNA, completely encircles its DNA target. Interacts with CIDEC; this interaction is direct and retains NFAT5 in the cytoplasm. Does not bind with Fos and Jun transcription factors. Interacts with DDX5 and DDX17; this interaction leads to DDX5/DDX17 recruitment to LNC2 and S100A4 promoters and NFAT5-mediated DDX5/DDX17-enhanced transactivation.</text>
</comment>
<evidence type="ECO:0000256" key="1">
    <source>
        <dbReference type="ARBA" id="ARBA00004123"/>
    </source>
</evidence>
<feature type="compositionally biased region" description="Basic and acidic residues" evidence="24">
    <location>
        <begin position="64"/>
        <end position="73"/>
    </location>
</feature>
<dbReference type="InterPro" id="IPR008967">
    <property type="entry name" value="p53-like_TF_DNA-bd_sf"/>
</dbReference>
<dbReference type="FunFam" id="2.60.40.340:FF:000002">
    <property type="entry name" value="Nuclear factor of activated T-cells 5, tonicity-responsive"/>
    <property type="match status" value="1"/>
</dbReference>
<dbReference type="SUPFAM" id="SSF49417">
    <property type="entry name" value="p53-like transcription factors"/>
    <property type="match status" value="1"/>
</dbReference>
<keyword evidence="8" id="KW-0272">Extracellular matrix</keyword>
<dbReference type="NCBIfam" id="NF040941">
    <property type="entry name" value="GGGWT_bact"/>
    <property type="match status" value="1"/>
</dbReference>
<feature type="compositionally biased region" description="Basic and acidic residues" evidence="24">
    <location>
        <begin position="12"/>
        <end position="23"/>
    </location>
</feature>
<evidence type="ECO:0000256" key="18">
    <source>
        <dbReference type="ARBA" id="ARBA00023163"/>
    </source>
</evidence>
<evidence type="ECO:0000256" key="3">
    <source>
        <dbReference type="ARBA" id="ARBA00004496"/>
    </source>
</evidence>
<dbReference type="InterPro" id="IPR014756">
    <property type="entry name" value="Ig_E-set"/>
</dbReference>
<reference evidence="28" key="1">
    <citation type="submission" date="2011-05" db="EMBL/GenBank/DDBJ databases">
        <authorList>
            <person name="Richards S.R."/>
            <person name="Qu J."/>
            <person name="Jiang H."/>
            <person name="Jhangiani S.N."/>
            <person name="Agravi P."/>
            <person name="Goodspeed R."/>
            <person name="Gross S."/>
            <person name="Mandapat C."/>
            <person name="Jackson L."/>
            <person name="Mathew T."/>
            <person name="Pu L."/>
            <person name="Thornton R."/>
            <person name="Saada N."/>
            <person name="Wilczek-Boney K.B."/>
            <person name="Lee S."/>
            <person name="Kovar C."/>
            <person name="Wu Y."/>
            <person name="Scherer S.E."/>
            <person name="Worley K.C."/>
            <person name="Muzny D.M."/>
            <person name="Gibbs R."/>
        </authorList>
    </citation>
    <scope>NUCLEOTIDE SEQUENCE</scope>
    <source>
        <strain evidence="28">Brora</strain>
    </source>
</reference>
<evidence type="ECO:0000313" key="28">
    <source>
        <dbReference type="Proteomes" id="UP000014500"/>
    </source>
</evidence>
<feature type="compositionally biased region" description="Low complexity" evidence="24">
    <location>
        <begin position="181"/>
        <end position="195"/>
    </location>
</feature>
<evidence type="ECO:0000256" key="5">
    <source>
        <dbReference type="ARBA" id="ARBA00022454"/>
    </source>
</evidence>
<keyword evidence="13" id="KW-0007">Acetylation</keyword>
<protein>
    <recommendedName>
        <fullName evidence="22">Nuclear factor of activated T-cells 5</fullName>
    </recommendedName>
    <alternativeName>
        <fullName evidence="23">T-cell transcription factor NFAT5</fullName>
    </alternativeName>
</protein>
<dbReference type="GO" id="GO:0000978">
    <property type="term" value="F:RNA polymerase II cis-regulatory region sequence-specific DNA binding"/>
    <property type="evidence" value="ECO:0007669"/>
    <property type="project" value="TreeGrafter"/>
</dbReference>
<dbReference type="InterPro" id="IPR011539">
    <property type="entry name" value="RHD_DNA_bind_dom"/>
</dbReference>
<feature type="region of interest" description="Disordered" evidence="24">
    <location>
        <begin position="55"/>
        <end position="75"/>
    </location>
</feature>
<dbReference type="Pfam" id="PF00554">
    <property type="entry name" value="RHD_DNA_bind"/>
    <property type="match status" value="1"/>
</dbReference>
<evidence type="ECO:0000256" key="22">
    <source>
        <dbReference type="ARBA" id="ARBA00072227"/>
    </source>
</evidence>
<dbReference type="PROSITE" id="PS50254">
    <property type="entry name" value="REL_2"/>
    <property type="match status" value="1"/>
</dbReference>
<keyword evidence="6" id="KW-0963">Cytoplasm</keyword>
<evidence type="ECO:0000256" key="9">
    <source>
        <dbReference type="ARBA" id="ARBA00022553"/>
    </source>
</evidence>
<evidence type="ECO:0000256" key="12">
    <source>
        <dbReference type="ARBA" id="ARBA00022843"/>
    </source>
</evidence>
<evidence type="ECO:0000256" key="15">
    <source>
        <dbReference type="ARBA" id="ARBA00023125"/>
    </source>
</evidence>
<keyword evidence="14" id="KW-0805">Transcription regulation</keyword>
<keyword evidence="5" id="KW-0158">Chromosome</keyword>
<dbReference type="Pfam" id="PF00147">
    <property type="entry name" value="Fibrinogen_C"/>
    <property type="match status" value="1"/>
</dbReference>
<dbReference type="InterPro" id="IPR002181">
    <property type="entry name" value="Fibrinogen_a/b/g_C_dom"/>
</dbReference>
<dbReference type="GO" id="GO:0005694">
    <property type="term" value="C:chromosome"/>
    <property type="evidence" value="ECO:0007669"/>
    <property type="project" value="UniProtKB-SubCell"/>
</dbReference>
<dbReference type="InterPro" id="IPR020837">
    <property type="entry name" value="Fibrinogen_CS"/>
</dbReference>
<dbReference type="EnsemblMetazoa" id="SMAR003974-RA">
    <property type="protein sequence ID" value="SMAR003974-PA"/>
    <property type="gene ID" value="SMAR003974"/>
</dbReference>
<dbReference type="Gene3D" id="2.60.40.10">
    <property type="entry name" value="Immunoglobulins"/>
    <property type="match status" value="1"/>
</dbReference>